<proteinExistence type="predicted"/>
<dbReference type="Proteomes" id="UP000186132">
    <property type="component" value="Unassembled WGS sequence"/>
</dbReference>
<dbReference type="GO" id="GO:0016747">
    <property type="term" value="F:acyltransferase activity, transferring groups other than amino-acyl groups"/>
    <property type="evidence" value="ECO:0007669"/>
    <property type="project" value="InterPro"/>
</dbReference>
<dbReference type="STRING" id="1206085.SAMN05443575_3861"/>
<dbReference type="InterPro" id="IPR000182">
    <property type="entry name" value="GNAT_dom"/>
</dbReference>
<evidence type="ECO:0000259" key="1">
    <source>
        <dbReference type="PROSITE" id="PS51186"/>
    </source>
</evidence>
<keyword evidence="3" id="KW-1185">Reference proteome</keyword>
<reference evidence="2 3" key="1">
    <citation type="submission" date="2016-11" db="EMBL/GenBank/DDBJ databases">
        <authorList>
            <person name="Jaros S."/>
            <person name="Januszkiewicz K."/>
            <person name="Wedrychowicz H."/>
        </authorList>
    </citation>
    <scope>NUCLEOTIDE SEQUENCE [LARGE SCALE GENOMIC DNA]</scope>
    <source>
        <strain evidence="2 3">DSM 45627</strain>
    </source>
</reference>
<dbReference type="CDD" id="cd04301">
    <property type="entry name" value="NAT_SF"/>
    <property type="match status" value="1"/>
</dbReference>
<dbReference type="Pfam" id="PF00583">
    <property type="entry name" value="Acetyltransf_1"/>
    <property type="match status" value="1"/>
</dbReference>
<accession>A0A1M5SZ22</accession>
<dbReference type="EMBL" id="FQVU01000006">
    <property type="protein sequence ID" value="SHH43578.1"/>
    <property type="molecule type" value="Genomic_DNA"/>
</dbReference>
<feature type="domain" description="N-acetyltransferase" evidence="1">
    <location>
        <begin position="1"/>
        <end position="162"/>
    </location>
</feature>
<dbReference type="SUPFAM" id="SSF55729">
    <property type="entry name" value="Acyl-CoA N-acyltransferases (Nat)"/>
    <property type="match status" value="1"/>
</dbReference>
<name>A0A1M5SZ22_9ACTN</name>
<dbReference type="InterPro" id="IPR016181">
    <property type="entry name" value="Acyl_CoA_acyltransferase"/>
</dbReference>
<dbReference type="OrthoDB" id="6703393at2"/>
<gene>
    <name evidence="2" type="ORF">SAMN05443575_3861</name>
</gene>
<evidence type="ECO:0000313" key="2">
    <source>
        <dbReference type="EMBL" id="SHH43578.1"/>
    </source>
</evidence>
<dbReference type="RefSeq" id="WP_073392061.1">
    <property type="nucleotide sequence ID" value="NZ_FQVU01000006.1"/>
</dbReference>
<dbReference type="AlphaFoldDB" id="A0A1M5SZ22"/>
<dbReference type="Gene3D" id="3.40.630.30">
    <property type="match status" value="1"/>
</dbReference>
<organism evidence="2 3">
    <name type="scientific">Jatrophihabitans endophyticus</name>
    <dbReference type="NCBI Taxonomy" id="1206085"/>
    <lineage>
        <taxon>Bacteria</taxon>
        <taxon>Bacillati</taxon>
        <taxon>Actinomycetota</taxon>
        <taxon>Actinomycetes</taxon>
        <taxon>Jatrophihabitantales</taxon>
        <taxon>Jatrophihabitantaceae</taxon>
        <taxon>Jatrophihabitans</taxon>
    </lineage>
</organism>
<dbReference type="PROSITE" id="PS51186">
    <property type="entry name" value="GNAT"/>
    <property type="match status" value="1"/>
</dbReference>
<evidence type="ECO:0000313" key="3">
    <source>
        <dbReference type="Proteomes" id="UP000186132"/>
    </source>
</evidence>
<keyword evidence="2" id="KW-0808">Transferase</keyword>
<protein>
    <submittedName>
        <fullName evidence="2">Acetyltransferase (GNAT) domain-containing protein</fullName>
    </submittedName>
</protein>
<sequence length="165" mass="18113">MTRDETGALQALLDAAADYTRDALGRPPRPGDAVAVLDGRPDGVSPIDKFAFGSWHDSELVAFADVVRGYPAADVAYLGLLVVHPNHRRRGVARTFHDDLVMCLRSWDEIARVRLSIVATNAVTAEPFWSALGYAPTGESRPIRRDDGVATTVAFWERAVDRRAR</sequence>